<keyword evidence="2" id="KW-1185">Reference proteome</keyword>
<gene>
    <name evidence="1" type="ORF">NXS10_00970</name>
</gene>
<comment type="caution">
    <text evidence="1">The sequence shown here is derived from an EMBL/GenBank/DDBJ whole genome shotgun (WGS) entry which is preliminary data.</text>
</comment>
<dbReference type="RefSeq" id="WP_259136683.1">
    <property type="nucleotide sequence ID" value="NZ_JANUXX010000001.1"/>
</dbReference>
<sequence>MKRNINEDLIDALNDICRNTDDSPVFWKKFYNWCILSYQQERDKRFSVSDLGNFLLSRNVDNTREIIVAYIHVLYSLAMFEGEEIYGDGFII</sequence>
<proteinExistence type="predicted"/>
<evidence type="ECO:0000313" key="2">
    <source>
        <dbReference type="Proteomes" id="UP001206548"/>
    </source>
</evidence>
<dbReference type="EMBL" id="JANUXX010000001">
    <property type="protein sequence ID" value="MCS4487552.1"/>
    <property type="molecule type" value="Genomic_DNA"/>
</dbReference>
<name>A0ABT2F563_9STRE</name>
<protein>
    <submittedName>
        <fullName evidence="1">Uncharacterized protein</fullName>
    </submittedName>
</protein>
<reference evidence="1 2" key="1">
    <citation type="journal article" date="2023" name="Int. J. Syst. Evol. Microbiol.">
        <title>Streptococcus sciuri sp. nov., Staphylococcus marylandisciuri sp. nov. and Staphylococcus americanisciuri sp. nov., isolated from faeces of eastern grey squirrel (Sciurus carolinensis).</title>
        <authorList>
            <person name="Volokhov D.V."/>
            <person name="Zagorodnyaya T.A."/>
            <person name="Furtak V.A."/>
            <person name="Nattanmai G."/>
            <person name="Randall L."/>
            <person name="Jose S."/>
            <person name="Gao Y."/>
            <person name="Eisenberg T."/>
            <person name="Delmonte P."/>
            <person name="Blom J."/>
            <person name="Mitchell K.K."/>
        </authorList>
    </citation>
    <scope>NUCLEOTIDE SEQUENCE [LARGE SCALE GENOMIC DNA]</scope>
    <source>
        <strain evidence="1 2">SQ9-PEA</strain>
    </source>
</reference>
<evidence type="ECO:0000313" key="1">
    <source>
        <dbReference type="EMBL" id="MCS4487552.1"/>
    </source>
</evidence>
<dbReference type="Proteomes" id="UP001206548">
    <property type="component" value="Unassembled WGS sequence"/>
</dbReference>
<organism evidence="1 2">
    <name type="scientific">Streptococcus sciuri</name>
    <dbReference type="NCBI Taxonomy" id="2973939"/>
    <lineage>
        <taxon>Bacteria</taxon>
        <taxon>Bacillati</taxon>
        <taxon>Bacillota</taxon>
        <taxon>Bacilli</taxon>
        <taxon>Lactobacillales</taxon>
        <taxon>Streptococcaceae</taxon>
        <taxon>Streptococcus</taxon>
    </lineage>
</organism>
<accession>A0ABT2F563</accession>